<comment type="caution">
    <text evidence="3">The sequence shown here is derived from an EMBL/GenBank/DDBJ whole genome shotgun (WGS) entry which is preliminary data.</text>
</comment>
<feature type="chain" id="PRO_5036138024" evidence="1">
    <location>
        <begin position="25"/>
        <end position="233"/>
    </location>
</feature>
<evidence type="ECO:0000313" key="2">
    <source>
        <dbReference type="EMBL" id="KAA1098066.1"/>
    </source>
</evidence>
<keyword evidence="1" id="KW-0732">Signal</keyword>
<reference evidence="4 5" key="1">
    <citation type="submission" date="2019-05" db="EMBL/GenBank/DDBJ databases">
        <title>Emergence of the Ug99 lineage of the wheat stem rust pathogen through somatic hybridization.</title>
        <authorList>
            <person name="Li F."/>
            <person name="Upadhyaya N.M."/>
            <person name="Sperschneider J."/>
            <person name="Matny O."/>
            <person name="Nguyen-Phuc H."/>
            <person name="Mago R."/>
            <person name="Raley C."/>
            <person name="Miller M.E."/>
            <person name="Silverstein K.A.T."/>
            <person name="Henningsen E."/>
            <person name="Hirsch C.D."/>
            <person name="Visser B."/>
            <person name="Pretorius Z.A."/>
            <person name="Steffenson B.J."/>
            <person name="Schwessinger B."/>
            <person name="Dodds P.N."/>
            <person name="Figueroa M."/>
        </authorList>
    </citation>
    <scope>NUCLEOTIDE SEQUENCE [LARGE SCALE GENOMIC DNA]</scope>
    <source>
        <strain evidence="2">21-0</strain>
        <strain evidence="3 5">Ug99</strain>
    </source>
</reference>
<dbReference type="Proteomes" id="UP000324748">
    <property type="component" value="Unassembled WGS sequence"/>
</dbReference>
<evidence type="ECO:0000313" key="4">
    <source>
        <dbReference type="Proteomes" id="UP000324748"/>
    </source>
</evidence>
<dbReference type="Proteomes" id="UP000325313">
    <property type="component" value="Unassembled WGS sequence"/>
</dbReference>
<organism evidence="3 5">
    <name type="scientific">Puccinia graminis f. sp. tritici</name>
    <dbReference type="NCBI Taxonomy" id="56615"/>
    <lineage>
        <taxon>Eukaryota</taxon>
        <taxon>Fungi</taxon>
        <taxon>Dikarya</taxon>
        <taxon>Basidiomycota</taxon>
        <taxon>Pucciniomycotina</taxon>
        <taxon>Pucciniomycetes</taxon>
        <taxon>Pucciniales</taxon>
        <taxon>Pucciniaceae</taxon>
        <taxon>Puccinia</taxon>
    </lineage>
</organism>
<dbReference type="EMBL" id="VSWC01000066">
    <property type="protein sequence ID" value="KAA1098066.1"/>
    <property type="molecule type" value="Genomic_DNA"/>
</dbReference>
<feature type="signal peptide" evidence="1">
    <location>
        <begin position="1"/>
        <end position="24"/>
    </location>
</feature>
<evidence type="ECO:0000313" key="5">
    <source>
        <dbReference type="Proteomes" id="UP000325313"/>
    </source>
</evidence>
<gene>
    <name evidence="2" type="ORF">PGT21_027780</name>
    <name evidence="3" type="ORF">PGTUg99_032483</name>
</gene>
<sequence length="233" mass="25038">MKQINFLSATLAVACLLHSTCVQGAHPSVNCYTSRKSEQLNAGNCLRALETIIWDENLSLDSISNPITVGYADCMVKIDKPKRERPKRDHVVDIVLDVIKSCPSRGGVSSYIHGMSAQVFPSSAGEINDISIPVCSARHCQYEARDCPSALELVGLDLETVYLSPSTFTSGNCTLTLATTDDSPFAISSSSLKPTYDKLAKRCVSDPGWVYMSAGNAGQIDGLRLSAQGSQCP</sequence>
<evidence type="ECO:0000256" key="1">
    <source>
        <dbReference type="SAM" id="SignalP"/>
    </source>
</evidence>
<evidence type="ECO:0000313" key="3">
    <source>
        <dbReference type="EMBL" id="KAA1116969.1"/>
    </source>
</evidence>
<dbReference type="EMBL" id="VDEP01000270">
    <property type="protein sequence ID" value="KAA1116969.1"/>
    <property type="molecule type" value="Genomic_DNA"/>
</dbReference>
<name>A0A5B0QUW1_PUCGR</name>
<dbReference type="PROSITE" id="PS51257">
    <property type="entry name" value="PROKAR_LIPOPROTEIN"/>
    <property type="match status" value="1"/>
</dbReference>
<accession>A0A5B0QUW1</accession>
<dbReference type="OrthoDB" id="2500939at2759"/>
<protein>
    <submittedName>
        <fullName evidence="3">Uncharacterized protein</fullName>
    </submittedName>
</protein>
<dbReference type="AlphaFoldDB" id="A0A5B0QUW1"/>
<keyword evidence="4" id="KW-1185">Reference proteome</keyword>
<proteinExistence type="predicted"/>